<dbReference type="AlphaFoldDB" id="A0A8H3WBF5"/>
<reference evidence="1 2" key="1">
    <citation type="submission" date="2019-12" db="EMBL/GenBank/DDBJ databases">
        <title>A genome sequence resource for the geographically widespread anthracnose pathogen Colletotrichum asianum.</title>
        <authorList>
            <person name="Meng Y."/>
        </authorList>
    </citation>
    <scope>NUCLEOTIDE SEQUENCE [LARGE SCALE GENOMIC DNA]</scope>
    <source>
        <strain evidence="1 2">ICMP 18580</strain>
    </source>
</reference>
<gene>
    <name evidence="1" type="ORF">GQ607_009398</name>
</gene>
<dbReference type="Proteomes" id="UP000434172">
    <property type="component" value="Unassembled WGS sequence"/>
</dbReference>
<organism evidence="1 2">
    <name type="scientific">Colletotrichum asianum</name>
    <dbReference type="NCBI Taxonomy" id="702518"/>
    <lineage>
        <taxon>Eukaryota</taxon>
        <taxon>Fungi</taxon>
        <taxon>Dikarya</taxon>
        <taxon>Ascomycota</taxon>
        <taxon>Pezizomycotina</taxon>
        <taxon>Sordariomycetes</taxon>
        <taxon>Hypocreomycetidae</taxon>
        <taxon>Glomerellales</taxon>
        <taxon>Glomerellaceae</taxon>
        <taxon>Colletotrichum</taxon>
        <taxon>Colletotrichum gloeosporioides species complex</taxon>
    </lineage>
</organism>
<evidence type="ECO:0000313" key="2">
    <source>
        <dbReference type="Proteomes" id="UP000434172"/>
    </source>
</evidence>
<proteinExistence type="predicted"/>
<protein>
    <submittedName>
        <fullName evidence="1">Uncharacterized protein</fullName>
    </submittedName>
</protein>
<sequence>MARLTSLPSELIEMICDFIRPMQPMRDRFAKTSHENNPIDRVLLLEWRSLRDLSVTSRYFRNVIMHRGLLYRTLIIRDSFHEVFNLLKLFKSDQELALAVKQVYIRISRYDPGPQDFGPHYTLPILTAIKDLGMDSEAARREILPRSREAPISPFRLSTISPLGLPATREKEPKWQASVRRYGVLVKLVLAQMTNLEDLGADIMSADVLKPQNKEYGRAHRELINVRNLSQLRSVSLRGSKESGLVSSDLDFLLRLGPVKHLYIDTMNAGSRTAEWVYNPFFTLVGVLDNVATLILSNSTFVPLGLKFVLRRCAPLSTFKYSVTNGQISGLSLPSEVVAVLGAWHGKTLRTLCLRFLPVGGNNYVARSSTSNSLVRSLRGFDVLESLWVDLDAVAGGSERRPAASQPANSHTLPWIIGPPEHFVASLPRTLKRVFLCVPDRTNGWDDSVVWLARAADKFPGLTDILYYTAFRGYTFRMVGRRPVRCPYVPVLQWD</sequence>
<dbReference type="OrthoDB" id="4809580at2759"/>
<dbReference type="EMBL" id="WOWK01000053">
    <property type="protein sequence ID" value="KAF0323280.1"/>
    <property type="molecule type" value="Genomic_DNA"/>
</dbReference>
<evidence type="ECO:0000313" key="1">
    <source>
        <dbReference type="EMBL" id="KAF0323280.1"/>
    </source>
</evidence>
<keyword evidence="2" id="KW-1185">Reference proteome</keyword>
<accession>A0A8H3WBF5</accession>
<comment type="caution">
    <text evidence="1">The sequence shown here is derived from an EMBL/GenBank/DDBJ whole genome shotgun (WGS) entry which is preliminary data.</text>
</comment>
<name>A0A8H3WBF5_9PEZI</name>